<gene>
    <name evidence="1" type="ORF">BEL07_08315</name>
</gene>
<reference evidence="1 2" key="1">
    <citation type="submission" date="2016-09" db="EMBL/GenBank/DDBJ databases">
        <title>genome sequence of Mycobacterium sp. 739 SCH.</title>
        <authorList>
            <person name="Greninger A.L."/>
            <person name="Qin X."/>
            <person name="Jerome K."/>
            <person name="Vora S."/>
            <person name="Quinn K."/>
        </authorList>
    </citation>
    <scope>NUCLEOTIDE SEQUENCE [LARGE SCALE GENOMIC DNA]</scope>
    <source>
        <strain evidence="1 2">SCH</strain>
    </source>
</reference>
<evidence type="ECO:0000313" key="2">
    <source>
        <dbReference type="Proteomes" id="UP000178953"/>
    </source>
</evidence>
<dbReference type="EMBL" id="MCHX01000015">
    <property type="protein sequence ID" value="OFJ54223.1"/>
    <property type="molecule type" value="Genomic_DNA"/>
</dbReference>
<organism evidence="1 2">
    <name type="scientific">Mycolicibacterium grossiae</name>
    <dbReference type="NCBI Taxonomy" id="1552759"/>
    <lineage>
        <taxon>Bacteria</taxon>
        <taxon>Bacillati</taxon>
        <taxon>Actinomycetota</taxon>
        <taxon>Actinomycetes</taxon>
        <taxon>Mycobacteriales</taxon>
        <taxon>Mycobacteriaceae</taxon>
        <taxon>Mycolicibacterium</taxon>
    </lineage>
</organism>
<proteinExistence type="predicted"/>
<protein>
    <submittedName>
        <fullName evidence="1">Uncharacterized protein</fullName>
    </submittedName>
</protein>
<accession>A0A1E8Q6K0</accession>
<comment type="caution">
    <text evidence="1">The sequence shown here is derived from an EMBL/GenBank/DDBJ whole genome shotgun (WGS) entry which is preliminary data.</text>
</comment>
<evidence type="ECO:0000313" key="1">
    <source>
        <dbReference type="EMBL" id="OFJ54223.1"/>
    </source>
</evidence>
<dbReference type="Proteomes" id="UP000178953">
    <property type="component" value="Unassembled WGS sequence"/>
</dbReference>
<sequence>MAVSVDTSVRPRWVRTGYKFFPYATQQADQWWVLRFNVGFPEHDMYTIFVDNQVVGDVTGDPDSGVPLIASIGALNPSLPQEPMLDPATARAVVEGVARFVDYGSERGDSCVFCSDDRDALTPEA</sequence>
<name>A0A1E8Q6K0_9MYCO</name>
<keyword evidence="2" id="KW-1185">Reference proteome</keyword>
<dbReference type="AlphaFoldDB" id="A0A1E8Q6K0"/>